<name>A0A9J6HD72_HAELO</name>
<dbReference type="VEuPathDB" id="VectorBase:HLOH_060856"/>
<dbReference type="EMBL" id="JABSTR010003214">
    <property type="protein sequence ID" value="KAH9384816.1"/>
    <property type="molecule type" value="Genomic_DNA"/>
</dbReference>
<protein>
    <submittedName>
        <fullName evidence="1">Uncharacterized protein</fullName>
    </submittedName>
</protein>
<accession>A0A9J6HD72</accession>
<sequence length="73" mass="8206">MLQDCPEIPEEVSLTFNIDGLEICKSKSTNFSLIVCRVKIVENVPFVLSVFFAHSKPTDPKDLLSGFLDETKM</sequence>
<comment type="caution">
    <text evidence="1">The sequence shown here is derived from an EMBL/GenBank/DDBJ whole genome shotgun (WGS) entry which is preliminary data.</text>
</comment>
<evidence type="ECO:0000313" key="2">
    <source>
        <dbReference type="Proteomes" id="UP000821853"/>
    </source>
</evidence>
<keyword evidence="2" id="KW-1185">Reference proteome</keyword>
<dbReference type="OrthoDB" id="6612673at2759"/>
<evidence type="ECO:0000313" key="1">
    <source>
        <dbReference type="EMBL" id="KAH9384816.1"/>
    </source>
</evidence>
<proteinExistence type="predicted"/>
<dbReference type="Proteomes" id="UP000821853">
    <property type="component" value="Unassembled WGS sequence"/>
</dbReference>
<reference evidence="1 2" key="1">
    <citation type="journal article" date="2020" name="Cell">
        <title>Large-Scale Comparative Analyses of Tick Genomes Elucidate Their Genetic Diversity and Vector Capacities.</title>
        <authorList>
            <consortium name="Tick Genome and Microbiome Consortium (TIGMIC)"/>
            <person name="Jia N."/>
            <person name="Wang J."/>
            <person name="Shi W."/>
            <person name="Du L."/>
            <person name="Sun Y."/>
            <person name="Zhan W."/>
            <person name="Jiang J.F."/>
            <person name="Wang Q."/>
            <person name="Zhang B."/>
            <person name="Ji P."/>
            <person name="Bell-Sakyi L."/>
            <person name="Cui X.M."/>
            <person name="Yuan T.T."/>
            <person name="Jiang B.G."/>
            <person name="Yang W.F."/>
            <person name="Lam T.T."/>
            <person name="Chang Q.C."/>
            <person name="Ding S.J."/>
            <person name="Wang X.J."/>
            <person name="Zhu J.G."/>
            <person name="Ruan X.D."/>
            <person name="Zhao L."/>
            <person name="Wei J.T."/>
            <person name="Ye R.Z."/>
            <person name="Que T.C."/>
            <person name="Du C.H."/>
            <person name="Zhou Y.H."/>
            <person name="Cheng J.X."/>
            <person name="Dai P.F."/>
            <person name="Guo W.B."/>
            <person name="Han X.H."/>
            <person name="Huang E.J."/>
            <person name="Li L.F."/>
            <person name="Wei W."/>
            <person name="Gao Y.C."/>
            <person name="Liu J.Z."/>
            <person name="Shao H.Z."/>
            <person name="Wang X."/>
            <person name="Wang C.C."/>
            <person name="Yang T.C."/>
            <person name="Huo Q.B."/>
            <person name="Li W."/>
            <person name="Chen H.Y."/>
            <person name="Chen S.E."/>
            <person name="Zhou L.G."/>
            <person name="Ni X.B."/>
            <person name="Tian J.H."/>
            <person name="Sheng Y."/>
            <person name="Liu T."/>
            <person name="Pan Y.S."/>
            <person name="Xia L.Y."/>
            <person name="Li J."/>
            <person name="Zhao F."/>
            <person name="Cao W.C."/>
        </authorList>
    </citation>
    <scope>NUCLEOTIDE SEQUENCE [LARGE SCALE GENOMIC DNA]</scope>
    <source>
        <strain evidence="1">HaeL-2018</strain>
    </source>
</reference>
<organism evidence="1 2">
    <name type="scientific">Haemaphysalis longicornis</name>
    <name type="common">Bush tick</name>
    <dbReference type="NCBI Taxonomy" id="44386"/>
    <lineage>
        <taxon>Eukaryota</taxon>
        <taxon>Metazoa</taxon>
        <taxon>Ecdysozoa</taxon>
        <taxon>Arthropoda</taxon>
        <taxon>Chelicerata</taxon>
        <taxon>Arachnida</taxon>
        <taxon>Acari</taxon>
        <taxon>Parasitiformes</taxon>
        <taxon>Ixodida</taxon>
        <taxon>Ixodoidea</taxon>
        <taxon>Ixodidae</taxon>
        <taxon>Haemaphysalinae</taxon>
        <taxon>Haemaphysalis</taxon>
    </lineage>
</organism>
<gene>
    <name evidence="1" type="ORF">HPB48_026834</name>
</gene>
<dbReference type="AlphaFoldDB" id="A0A9J6HD72"/>